<keyword evidence="5 8" id="KW-0812">Transmembrane</keyword>
<organism evidence="9 10">
    <name type="scientific">Microbacterium amylolyticum</name>
    <dbReference type="NCBI Taxonomy" id="936337"/>
    <lineage>
        <taxon>Bacteria</taxon>
        <taxon>Bacillati</taxon>
        <taxon>Actinomycetota</taxon>
        <taxon>Actinomycetes</taxon>
        <taxon>Micrococcales</taxon>
        <taxon>Microbacteriaceae</taxon>
        <taxon>Microbacterium</taxon>
    </lineage>
</organism>
<dbReference type="RefSeq" id="WP_165133295.1">
    <property type="nucleotide sequence ID" value="NZ_CP049253.1"/>
</dbReference>
<keyword evidence="10" id="KW-1185">Reference proteome</keyword>
<evidence type="ECO:0000256" key="8">
    <source>
        <dbReference type="SAM" id="Phobius"/>
    </source>
</evidence>
<feature type="transmembrane region" description="Helical" evidence="8">
    <location>
        <begin position="6"/>
        <end position="24"/>
    </location>
</feature>
<accession>A0ABS4ZL19</accession>
<dbReference type="Pfam" id="PF04066">
    <property type="entry name" value="MrpF_PhaF"/>
    <property type="match status" value="1"/>
</dbReference>
<comment type="similarity">
    <text evidence="2">Belongs to the CPA3 antiporters (TC 2.A.63) subunit F family.</text>
</comment>
<evidence type="ECO:0000256" key="7">
    <source>
        <dbReference type="ARBA" id="ARBA00023136"/>
    </source>
</evidence>
<keyword evidence="7 8" id="KW-0472">Membrane</keyword>
<evidence type="ECO:0000256" key="1">
    <source>
        <dbReference type="ARBA" id="ARBA00004651"/>
    </source>
</evidence>
<evidence type="ECO:0000256" key="5">
    <source>
        <dbReference type="ARBA" id="ARBA00022692"/>
    </source>
</evidence>
<evidence type="ECO:0000256" key="4">
    <source>
        <dbReference type="ARBA" id="ARBA00022475"/>
    </source>
</evidence>
<keyword evidence="3" id="KW-0813">Transport</keyword>
<sequence>MIGIDIGIVLLALACLPAIYRMIVGPTDADRAVAGDLLQFAVVGLLALAGIRIASVYTFDIVLVAAIVGFLSAISLARALTRGKR</sequence>
<dbReference type="Proteomes" id="UP001519362">
    <property type="component" value="Unassembled WGS sequence"/>
</dbReference>
<gene>
    <name evidence="9" type="ORF">JOF34_002279</name>
</gene>
<dbReference type="PANTHER" id="PTHR34702:SF1">
    <property type="entry name" value="NA(+)_H(+) ANTIPORTER SUBUNIT F"/>
    <property type="match status" value="1"/>
</dbReference>
<evidence type="ECO:0000256" key="6">
    <source>
        <dbReference type="ARBA" id="ARBA00022989"/>
    </source>
</evidence>
<comment type="subcellular location">
    <subcellularLocation>
        <location evidence="1">Cell membrane</location>
        <topology evidence="1">Multi-pass membrane protein</topology>
    </subcellularLocation>
</comment>
<name>A0ABS4ZL19_9MICO</name>
<dbReference type="EMBL" id="JAGIOL010000001">
    <property type="protein sequence ID" value="MBP2437693.1"/>
    <property type="molecule type" value="Genomic_DNA"/>
</dbReference>
<comment type="caution">
    <text evidence="9">The sequence shown here is derived from an EMBL/GenBank/DDBJ whole genome shotgun (WGS) entry which is preliminary data.</text>
</comment>
<keyword evidence="6 8" id="KW-1133">Transmembrane helix</keyword>
<feature type="transmembrane region" description="Helical" evidence="8">
    <location>
        <begin position="61"/>
        <end position="80"/>
    </location>
</feature>
<reference evidence="9 10" key="1">
    <citation type="submission" date="2021-03" db="EMBL/GenBank/DDBJ databases">
        <title>Sequencing the genomes of 1000 actinobacteria strains.</title>
        <authorList>
            <person name="Klenk H.-P."/>
        </authorList>
    </citation>
    <scope>NUCLEOTIDE SEQUENCE [LARGE SCALE GENOMIC DNA]</scope>
    <source>
        <strain evidence="9 10">DSM 24221</strain>
    </source>
</reference>
<evidence type="ECO:0000256" key="2">
    <source>
        <dbReference type="ARBA" id="ARBA00009212"/>
    </source>
</evidence>
<protein>
    <submittedName>
        <fullName evidence="9">Multicomponent Na+:H+ antiporter subunit F</fullName>
    </submittedName>
</protein>
<evidence type="ECO:0000256" key="3">
    <source>
        <dbReference type="ARBA" id="ARBA00022448"/>
    </source>
</evidence>
<dbReference type="InterPro" id="IPR007208">
    <property type="entry name" value="MrpF/PhaF-like"/>
</dbReference>
<feature type="transmembrane region" description="Helical" evidence="8">
    <location>
        <begin position="36"/>
        <end position="55"/>
    </location>
</feature>
<keyword evidence="4" id="KW-1003">Cell membrane</keyword>
<proteinExistence type="inferred from homology"/>
<dbReference type="PANTHER" id="PTHR34702">
    <property type="entry name" value="NA(+)/H(+) ANTIPORTER SUBUNIT F1"/>
    <property type="match status" value="1"/>
</dbReference>
<evidence type="ECO:0000313" key="9">
    <source>
        <dbReference type="EMBL" id="MBP2437693.1"/>
    </source>
</evidence>
<evidence type="ECO:0000313" key="10">
    <source>
        <dbReference type="Proteomes" id="UP001519362"/>
    </source>
</evidence>